<keyword evidence="1" id="KW-0732">Signal</keyword>
<evidence type="ECO:0000256" key="1">
    <source>
        <dbReference type="SAM" id="SignalP"/>
    </source>
</evidence>
<proteinExistence type="predicted"/>
<gene>
    <name evidence="2" type="ORF">ERUC_LOCUS19536</name>
</gene>
<protein>
    <submittedName>
        <fullName evidence="2">Uncharacterized protein</fullName>
    </submittedName>
</protein>
<name>A0ABC8K613_ERUVS</name>
<keyword evidence="3" id="KW-1185">Reference proteome</keyword>
<dbReference type="InterPro" id="IPR040220">
    <property type="entry name" value="DD11"/>
</dbReference>
<evidence type="ECO:0000313" key="2">
    <source>
        <dbReference type="EMBL" id="CAH8353781.1"/>
    </source>
</evidence>
<dbReference type="Proteomes" id="UP001642260">
    <property type="component" value="Unassembled WGS sequence"/>
</dbReference>
<dbReference type="PANTHER" id="PTHR31207:SF40">
    <property type="entry name" value="ECA1 GAMETOGENESIS FAMILY PROTEIN (DUF784)-RELATED"/>
    <property type="match status" value="1"/>
</dbReference>
<organism evidence="2 3">
    <name type="scientific">Eruca vesicaria subsp. sativa</name>
    <name type="common">Garden rocket</name>
    <name type="synonym">Eruca sativa</name>
    <dbReference type="NCBI Taxonomy" id="29727"/>
    <lineage>
        <taxon>Eukaryota</taxon>
        <taxon>Viridiplantae</taxon>
        <taxon>Streptophyta</taxon>
        <taxon>Embryophyta</taxon>
        <taxon>Tracheophyta</taxon>
        <taxon>Spermatophyta</taxon>
        <taxon>Magnoliopsida</taxon>
        <taxon>eudicotyledons</taxon>
        <taxon>Gunneridae</taxon>
        <taxon>Pentapetalae</taxon>
        <taxon>rosids</taxon>
        <taxon>malvids</taxon>
        <taxon>Brassicales</taxon>
        <taxon>Brassicaceae</taxon>
        <taxon>Brassiceae</taxon>
        <taxon>Eruca</taxon>
    </lineage>
</organism>
<accession>A0ABC8K613</accession>
<feature type="signal peptide" evidence="1">
    <location>
        <begin position="1"/>
        <end position="25"/>
    </location>
</feature>
<feature type="chain" id="PRO_5044860798" evidence="1">
    <location>
        <begin position="26"/>
        <end position="91"/>
    </location>
</feature>
<evidence type="ECO:0000313" key="3">
    <source>
        <dbReference type="Proteomes" id="UP001642260"/>
    </source>
</evidence>
<sequence length="91" mass="10615">METETIFMTIFLITSLVSYVYPSFGQQDVDDEPLVNSGHEFDSLDTISPASEDYNIYMLENFPPKYKTYLQTFMDKIESNGNRKCYMDVLK</sequence>
<comment type="caution">
    <text evidence="2">The sequence shown here is derived from an EMBL/GenBank/DDBJ whole genome shotgun (WGS) entry which is preliminary data.</text>
</comment>
<dbReference type="EMBL" id="CAKOAT010185932">
    <property type="protein sequence ID" value="CAH8353781.1"/>
    <property type="molecule type" value="Genomic_DNA"/>
</dbReference>
<reference evidence="2 3" key="1">
    <citation type="submission" date="2022-03" db="EMBL/GenBank/DDBJ databases">
        <authorList>
            <person name="Macdonald S."/>
            <person name="Ahmed S."/>
            <person name="Newling K."/>
        </authorList>
    </citation>
    <scope>NUCLEOTIDE SEQUENCE [LARGE SCALE GENOMIC DNA]</scope>
</reference>
<dbReference type="AlphaFoldDB" id="A0ABC8K613"/>
<dbReference type="PANTHER" id="PTHR31207">
    <property type="entry name" value="ECA1 GAMETOGENESIS FAMILY PROTEIN (DUF784)-RELATED-RELATED"/>
    <property type="match status" value="1"/>
</dbReference>